<dbReference type="OrthoDB" id="1121314at2"/>
<feature type="transmembrane region" description="Helical" evidence="1">
    <location>
        <begin position="119"/>
        <end position="147"/>
    </location>
</feature>
<dbReference type="STRING" id="1075417.SAMN05421823_10178"/>
<name>A0A1G8WGL2_9BACT</name>
<evidence type="ECO:0008006" key="4">
    <source>
        <dbReference type="Google" id="ProtNLM"/>
    </source>
</evidence>
<keyword evidence="1" id="KW-0472">Membrane</keyword>
<feature type="transmembrane region" description="Helical" evidence="1">
    <location>
        <begin position="16"/>
        <end position="35"/>
    </location>
</feature>
<keyword evidence="1" id="KW-1133">Transmembrane helix</keyword>
<gene>
    <name evidence="2" type="ORF">SAMN05421823_10178</name>
</gene>
<feature type="transmembrane region" description="Helical" evidence="1">
    <location>
        <begin position="244"/>
        <end position="264"/>
    </location>
</feature>
<proteinExistence type="predicted"/>
<organism evidence="2 3">
    <name type="scientific">Catalinimonas alkaloidigena</name>
    <dbReference type="NCBI Taxonomy" id="1075417"/>
    <lineage>
        <taxon>Bacteria</taxon>
        <taxon>Pseudomonadati</taxon>
        <taxon>Bacteroidota</taxon>
        <taxon>Cytophagia</taxon>
        <taxon>Cytophagales</taxon>
        <taxon>Catalimonadaceae</taxon>
        <taxon>Catalinimonas</taxon>
    </lineage>
</organism>
<accession>A0A1G8WGL2</accession>
<dbReference type="EMBL" id="FNFO01000001">
    <property type="protein sequence ID" value="SDJ77361.1"/>
    <property type="molecule type" value="Genomic_DNA"/>
</dbReference>
<reference evidence="2 3" key="1">
    <citation type="submission" date="2016-10" db="EMBL/GenBank/DDBJ databases">
        <authorList>
            <person name="de Groot N.N."/>
        </authorList>
    </citation>
    <scope>NUCLEOTIDE SEQUENCE [LARGE SCALE GENOMIC DNA]</scope>
    <source>
        <strain evidence="2 3">DSM 25186</strain>
    </source>
</reference>
<feature type="transmembrane region" description="Helical" evidence="1">
    <location>
        <begin position="271"/>
        <end position="293"/>
    </location>
</feature>
<evidence type="ECO:0000256" key="1">
    <source>
        <dbReference type="SAM" id="Phobius"/>
    </source>
</evidence>
<feature type="transmembrane region" description="Helical" evidence="1">
    <location>
        <begin position="205"/>
        <end position="232"/>
    </location>
</feature>
<evidence type="ECO:0000313" key="2">
    <source>
        <dbReference type="EMBL" id="SDJ77361.1"/>
    </source>
</evidence>
<feature type="transmembrane region" description="Helical" evidence="1">
    <location>
        <begin position="299"/>
        <end position="322"/>
    </location>
</feature>
<evidence type="ECO:0000313" key="3">
    <source>
        <dbReference type="Proteomes" id="UP000198510"/>
    </source>
</evidence>
<feature type="transmembrane region" description="Helical" evidence="1">
    <location>
        <begin position="51"/>
        <end position="68"/>
    </location>
</feature>
<dbReference type="RefSeq" id="WP_143017043.1">
    <property type="nucleotide sequence ID" value="NZ_FNFO01000001.1"/>
</dbReference>
<protein>
    <recommendedName>
        <fullName evidence="4">Lysylphosphatidylglycerol synthase TM region</fullName>
    </recommendedName>
</protein>
<dbReference type="Proteomes" id="UP000198510">
    <property type="component" value="Unassembled WGS sequence"/>
</dbReference>
<keyword evidence="1" id="KW-0812">Transmembrane</keyword>
<keyword evidence="3" id="KW-1185">Reference proteome</keyword>
<dbReference type="AlphaFoldDB" id="A0A1G8WGL2"/>
<sequence>MLQRYKISKPVKVLQRWFPVVWCIGLLGGLAYRLATQPMEAAWQLAPQPRFWVPALAMVPLNWGLEALKWQRLVRRIESLDWRTALRSVLSGLAADVASLPGLGDYLGRTVQLGSKQRFYAVVPLMLGNVLQASVAVLAGSVGAAMLVARAGWQLPAVAVSPVTLLLGSLAVLGTALAAGYALQRLSAPVREALVQLTRWSRTELAEISLLALARYAVFSLQFVLMLLAFGVMPHATLPGAAEAPISFATVGILLGGVAFYFLVKTLLPFLSWWGGLGLREATTAFFFSYWGIEAAPVVAAGIGLWCINVAFPALLGAGLSWRARWSTAR</sequence>
<feature type="transmembrane region" description="Helical" evidence="1">
    <location>
        <begin position="159"/>
        <end position="184"/>
    </location>
</feature>